<name>A6G4Z9_9BACT</name>
<comment type="caution">
    <text evidence="3">The sequence shown here is derived from an EMBL/GenBank/DDBJ whole genome shotgun (WGS) entry which is preliminary data.</text>
</comment>
<dbReference type="SUPFAM" id="SSF143456">
    <property type="entry name" value="VC0467-like"/>
    <property type="match status" value="1"/>
</dbReference>
<accession>A6G4Z9</accession>
<dbReference type="GO" id="GO:0005829">
    <property type="term" value="C:cytosol"/>
    <property type="evidence" value="ECO:0007669"/>
    <property type="project" value="TreeGrafter"/>
</dbReference>
<dbReference type="Pfam" id="PF02622">
    <property type="entry name" value="DUF179"/>
    <property type="match status" value="1"/>
</dbReference>
<dbReference type="AlphaFoldDB" id="A6G4Z9"/>
<keyword evidence="4" id="KW-1185">Reference proteome</keyword>
<gene>
    <name evidence="3" type="ORF">PPSIR1_10825</name>
</gene>
<dbReference type="STRING" id="391625.PPSIR1_10825"/>
<protein>
    <recommendedName>
        <fullName evidence="2">UPF0301 protein PPSIR1_10825</fullName>
    </recommendedName>
</protein>
<reference evidence="3 4" key="1">
    <citation type="submission" date="2007-06" db="EMBL/GenBank/DDBJ databases">
        <authorList>
            <person name="Shimkets L."/>
            <person name="Ferriera S."/>
            <person name="Johnson J."/>
            <person name="Kravitz S."/>
            <person name="Beeson K."/>
            <person name="Sutton G."/>
            <person name="Rogers Y.-H."/>
            <person name="Friedman R."/>
            <person name="Frazier M."/>
            <person name="Venter J.C."/>
        </authorList>
    </citation>
    <scope>NUCLEOTIDE SEQUENCE [LARGE SCALE GENOMIC DNA]</scope>
    <source>
        <strain evidence="3 4">SIR-1</strain>
    </source>
</reference>
<dbReference type="Gene3D" id="3.40.1740.10">
    <property type="entry name" value="VC0467-like"/>
    <property type="match status" value="1"/>
</dbReference>
<dbReference type="HAMAP" id="MF_00758">
    <property type="entry name" value="UPF0301"/>
    <property type="match status" value="1"/>
</dbReference>
<dbReference type="EMBL" id="ABCS01000023">
    <property type="protein sequence ID" value="EDM79091.1"/>
    <property type="molecule type" value="Genomic_DNA"/>
</dbReference>
<dbReference type="Proteomes" id="UP000005801">
    <property type="component" value="Unassembled WGS sequence"/>
</dbReference>
<evidence type="ECO:0000256" key="1">
    <source>
        <dbReference type="ARBA" id="ARBA00009600"/>
    </source>
</evidence>
<dbReference type="InterPro" id="IPR003774">
    <property type="entry name" value="AlgH-like"/>
</dbReference>
<dbReference type="eggNOG" id="COG1678">
    <property type="taxonomic scope" value="Bacteria"/>
</dbReference>
<evidence type="ECO:0000256" key="2">
    <source>
        <dbReference type="HAMAP-Rule" id="MF_00758"/>
    </source>
</evidence>
<dbReference type="PANTHER" id="PTHR30327">
    <property type="entry name" value="UNCHARACTERIZED PROTEIN YQGE"/>
    <property type="match status" value="1"/>
</dbReference>
<sequence length="210" mass="22707">MRYAGQMSVSHERTGLACHLLCAVPQLLDPNFKRSVVLMLEHDERGALGLVINRTMNTSLSEVAEALDLEWCGDPDAQVRIGGPVEPVRGWFLHDQGAWDPDASSLVDGLWVTTSLEGVGAAGSVRFGSEESNFLFLLGYAGWSGGQLEGEIAAGSWVLVPLVDDDDPRVGVDPTFLFDTPPEHMWSLALQSIGVDPQRLVGLQGTQTLH</sequence>
<dbReference type="PANTHER" id="PTHR30327:SF1">
    <property type="entry name" value="UPF0301 PROTEIN YQGE"/>
    <property type="match status" value="1"/>
</dbReference>
<proteinExistence type="inferred from homology"/>
<comment type="similarity">
    <text evidence="1 2">Belongs to the UPF0301 (AlgH) family.</text>
</comment>
<evidence type="ECO:0000313" key="4">
    <source>
        <dbReference type="Proteomes" id="UP000005801"/>
    </source>
</evidence>
<evidence type="ECO:0000313" key="3">
    <source>
        <dbReference type="EMBL" id="EDM79091.1"/>
    </source>
</evidence>
<organism evidence="3 4">
    <name type="scientific">Plesiocystis pacifica SIR-1</name>
    <dbReference type="NCBI Taxonomy" id="391625"/>
    <lineage>
        <taxon>Bacteria</taxon>
        <taxon>Pseudomonadati</taxon>
        <taxon>Myxococcota</taxon>
        <taxon>Polyangia</taxon>
        <taxon>Nannocystales</taxon>
        <taxon>Nannocystaceae</taxon>
        <taxon>Plesiocystis</taxon>
    </lineage>
</organism>